<dbReference type="InterPro" id="IPR051262">
    <property type="entry name" value="SMP-30/CGR1_Lactonase"/>
</dbReference>
<accession>A0A816VJR4</accession>
<evidence type="ECO:0000256" key="1">
    <source>
        <dbReference type="ARBA" id="ARBA00022801"/>
    </source>
</evidence>
<feature type="binding site" evidence="3">
    <location>
        <position position="37"/>
    </location>
    <ligand>
        <name>a divalent metal cation</name>
        <dbReference type="ChEBI" id="CHEBI:60240"/>
    </ligand>
</feature>
<evidence type="ECO:0000256" key="3">
    <source>
        <dbReference type="PIRSR" id="PIRSR605511-2"/>
    </source>
</evidence>
<dbReference type="PANTHER" id="PTHR47572:SF4">
    <property type="entry name" value="LACTONASE DRP35"/>
    <property type="match status" value="1"/>
</dbReference>
<dbReference type="GO" id="GO:0046872">
    <property type="term" value="F:metal ion binding"/>
    <property type="evidence" value="ECO:0007669"/>
    <property type="project" value="UniProtKB-KW"/>
</dbReference>
<name>A0A816VJR4_9BILA</name>
<proteinExistence type="predicted"/>
<dbReference type="InterPro" id="IPR005511">
    <property type="entry name" value="SMP-30"/>
</dbReference>
<protein>
    <recommendedName>
        <fullName evidence="4">SMP-30/Gluconolactonase/LRE-like region domain-containing protein</fullName>
    </recommendedName>
</protein>
<evidence type="ECO:0000256" key="2">
    <source>
        <dbReference type="PIRSR" id="PIRSR605511-1"/>
    </source>
</evidence>
<feature type="binding site" evidence="3">
    <location>
        <position position="125"/>
    </location>
    <ligand>
        <name>substrate</name>
    </ligand>
</feature>
<dbReference type="Pfam" id="PF08450">
    <property type="entry name" value="SGL"/>
    <property type="match status" value="1"/>
</dbReference>
<dbReference type="Gene3D" id="2.120.10.30">
    <property type="entry name" value="TolB, C-terminal domain"/>
    <property type="match status" value="1"/>
</dbReference>
<evidence type="ECO:0000313" key="7">
    <source>
        <dbReference type="Proteomes" id="UP000663887"/>
    </source>
</evidence>
<dbReference type="PANTHER" id="PTHR47572">
    <property type="entry name" value="LIPOPROTEIN-RELATED"/>
    <property type="match status" value="1"/>
</dbReference>
<feature type="binding site" evidence="3">
    <location>
        <position position="181"/>
    </location>
    <ligand>
        <name>a divalent metal cation</name>
        <dbReference type="ChEBI" id="CHEBI:60240"/>
    </ligand>
</feature>
<dbReference type="AlphaFoldDB" id="A0A816VJR4"/>
<keyword evidence="3" id="KW-0862">Zinc</keyword>
<dbReference type="PRINTS" id="PR01790">
    <property type="entry name" value="SMP30FAMILY"/>
</dbReference>
<gene>
    <name evidence="6" type="ORF">UXM345_LOCUS21501</name>
    <name evidence="5" type="ORF">XDN619_LOCUS22835</name>
</gene>
<reference evidence="5" key="1">
    <citation type="submission" date="2021-02" db="EMBL/GenBank/DDBJ databases">
        <authorList>
            <person name="Nowell W R."/>
        </authorList>
    </citation>
    <scope>NUCLEOTIDE SEQUENCE</scope>
</reference>
<keyword evidence="3" id="KW-0479">Metal-binding</keyword>
<evidence type="ECO:0000259" key="4">
    <source>
        <dbReference type="Pfam" id="PF08450"/>
    </source>
</evidence>
<dbReference type="Proteomes" id="UP000663842">
    <property type="component" value="Unassembled WGS sequence"/>
</dbReference>
<evidence type="ECO:0000313" key="5">
    <source>
        <dbReference type="EMBL" id="CAF2121655.1"/>
    </source>
</evidence>
<dbReference type="EMBL" id="CAJOBF010003377">
    <property type="protein sequence ID" value="CAF4088185.1"/>
    <property type="molecule type" value="Genomic_DNA"/>
</dbReference>
<dbReference type="InterPro" id="IPR011042">
    <property type="entry name" value="6-blade_b-propeller_TolB-like"/>
</dbReference>
<feature type="active site" description="Proton donor/acceptor" evidence="2">
    <location>
        <position position="237"/>
    </location>
</feature>
<feature type="domain" description="SMP-30/Gluconolactonase/LRE-like region" evidence="4">
    <location>
        <begin position="35"/>
        <end position="293"/>
    </location>
</feature>
<dbReference type="InterPro" id="IPR013658">
    <property type="entry name" value="SGL"/>
</dbReference>
<organism evidence="5 7">
    <name type="scientific">Rotaria magnacalcarata</name>
    <dbReference type="NCBI Taxonomy" id="392030"/>
    <lineage>
        <taxon>Eukaryota</taxon>
        <taxon>Metazoa</taxon>
        <taxon>Spiralia</taxon>
        <taxon>Gnathifera</taxon>
        <taxon>Rotifera</taxon>
        <taxon>Eurotatoria</taxon>
        <taxon>Bdelloidea</taxon>
        <taxon>Philodinida</taxon>
        <taxon>Philodinidae</taxon>
        <taxon>Rotaria</taxon>
    </lineage>
</organism>
<feature type="binding site" evidence="3">
    <location>
        <position position="237"/>
    </location>
    <ligand>
        <name>a divalent metal cation</name>
        <dbReference type="ChEBI" id="CHEBI:60240"/>
    </ligand>
</feature>
<dbReference type="SUPFAM" id="SSF63829">
    <property type="entry name" value="Calcium-dependent phosphotriesterase"/>
    <property type="match status" value="1"/>
</dbReference>
<dbReference type="EMBL" id="CAJNRG010010360">
    <property type="protein sequence ID" value="CAF2121655.1"/>
    <property type="molecule type" value="Genomic_DNA"/>
</dbReference>
<comment type="cofactor">
    <cofactor evidence="3">
        <name>Zn(2+)</name>
        <dbReference type="ChEBI" id="CHEBI:29105"/>
    </cofactor>
    <text evidence="3">Binds 1 divalent metal cation per subunit.</text>
</comment>
<sequence length="310" mass="34241">MSMKAIGVFDIYDDSFLRLVSTEATLRRLHTGLAWAEGPAYFPALRSLIFSDIPENCMLRYDECNGQTSVFRSPSSNANGNTVDRQGRLVTCEHQTRRITRTEHDGTITVLADRTETNKRFNSPNDIVVRSDGSIWFTDPTYGIDSDYEGDQGESEIGGNHVYCLKDGKLHVVAKDFQQPNGLAFSPDERRLYIADTGKSHQPNDGPAHIRVFNVDDDSISLTGGEVFAECTDGFFDGFRLDTTGNIWTSAGECVECYDGNTGILLGRIRVPEIVANVCFGGGVKRNVLYICATTSLYAIRLAVNGCKTF</sequence>
<dbReference type="GO" id="GO:0016787">
    <property type="term" value="F:hydrolase activity"/>
    <property type="evidence" value="ECO:0007669"/>
    <property type="project" value="UniProtKB-KW"/>
</dbReference>
<dbReference type="Proteomes" id="UP000663887">
    <property type="component" value="Unassembled WGS sequence"/>
</dbReference>
<comment type="caution">
    <text evidence="5">The sequence shown here is derived from an EMBL/GenBank/DDBJ whole genome shotgun (WGS) entry which is preliminary data.</text>
</comment>
<keyword evidence="1" id="KW-0378">Hydrolase</keyword>
<evidence type="ECO:0000313" key="6">
    <source>
        <dbReference type="EMBL" id="CAF4088185.1"/>
    </source>
</evidence>